<accession>G2GYS2</accession>
<dbReference type="SUPFAM" id="SSF69618">
    <property type="entry name" value="HemD-like"/>
    <property type="match status" value="1"/>
</dbReference>
<sequence>MIAESAKIILVTRPSPTGEQLVNRLRALGLVAYHAPLIRFSAGSELTKLPGLLQTMRAGDLVFILSQNVIRYVNPLLHSNIPTVLEVAFGCQGDRPMSVDIPSQQRGGFKGEGDKRLWPSELLYYAIGRRTASAFQAVSHLPVTYPTIATSEELLTMTDLQQLSGKKALLLRGNGGRELLGKTLMQRGAEVNYCECYRRNPIHYNANQQINNWQRLGINTFVVTSGEMLQQLHTLVSPDFCSFWLLDCRMIVVSERLALLAKQLGWHDIQVAKNADNDALIHELYPKPTTRQL</sequence>
<feature type="domain" description="Tetrapyrrole biosynthesis uroporphyrinogen III synthase" evidence="10">
    <location>
        <begin position="20"/>
        <end position="281"/>
    </location>
</feature>
<evidence type="ECO:0000256" key="7">
    <source>
        <dbReference type="ARBA" id="ARBA00040167"/>
    </source>
</evidence>
<dbReference type="InterPro" id="IPR036108">
    <property type="entry name" value="4pyrrol_syn_uPrphyn_synt_sf"/>
</dbReference>
<dbReference type="GO" id="GO:0006782">
    <property type="term" value="P:protoporphyrinogen IX biosynthetic process"/>
    <property type="evidence" value="ECO:0007669"/>
    <property type="project" value="UniProtKB-UniRule"/>
</dbReference>
<dbReference type="RefSeq" id="WP_006706611.1">
    <property type="nucleotide sequence ID" value="NZ_AGCA01000239.1"/>
</dbReference>
<evidence type="ECO:0000313" key="11">
    <source>
        <dbReference type="EMBL" id="EGY29113.1"/>
    </source>
</evidence>
<evidence type="ECO:0000256" key="2">
    <source>
        <dbReference type="ARBA" id="ARBA00008133"/>
    </source>
</evidence>
<evidence type="ECO:0000256" key="8">
    <source>
        <dbReference type="ARBA" id="ARBA00048617"/>
    </source>
</evidence>
<dbReference type="GO" id="GO:0006780">
    <property type="term" value="P:uroporphyrinogen III biosynthetic process"/>
    <property type="evidence" value="ECO:0007669"/>
    <property type="project" value="UniProtKB-UniRule"/>
</dbReference>
<dbReference type="Proteomes" id="UP000004116">
    <property type="component" value="Unassembled WGS sequence"/>
</dbReference>
<evidence type="ECO:0000256" key="4">
    <source>
        <dbReference type="ARBA" id="ARBA00023239"/>
    </source>
</evidence>
<evidence type="ECO:0000313" key="12">
    <source>
        <dbReference type="Proteomes" id="UP000004116"/>
    </source>
</evidence>
<evidence type="ECO:0000256" key="6">
    <source>
        <dbReference type="ARBA" id="ARBA00037589"/>
    </source>
</evidence>
<dbReference type="InterPro" id="IPR039793">
    <property type="entry name" value="UROS/Hem4"/>
</dbReference>
<dbReference type="PATRIC" id="fig|1005043.3.peg.832"/>
<dbReference type="GO" id="GO:0004852">
    <property type="term" value="F:uroporphyrinogen-III synthase activity"/>
    <property type="evidence" value="ECO:0007669"/>
    <property type="project" value="UniProtKB-UniRule"/>
</dbReference>
<protein>
    <recommendedName>
        <fullName evidence="7 9">Uroporphyrinogen-III synthase</fullName>
        <ecNumber evidence="3 9">4.2.1.75</ecNumber>
    </recommendedName>
</protein>
<evidence type="ECO:0000259" key="10">
    <source>
        <dbReference type="Pfam" id="PF02602"/>
    </source>
</evidence>
<dbReference type="UniPathway" id="UPA00251">
    <property type="reaction ID" value="UER00320"/>
</dbReference>
<organism evidence="11 12">
    <name type="scientific">Candidatus Regiella insecticola 5.15</name>
    <dbReference type="NCBI Taxonomy" id="1005043"/>
    <lineage>
        <taxon>Bacteria</taxon>
        <taxon>Pseudomonadati</taxon>
        <taxon>Pseudomonadota</taxon>
        <taxon>Gammaproteobacteria</taxon>
        <taxon>Enterobacterales</taxon>
        <taxon>Enterobacteriaceae</taxon>
        <taxon>aphid secondary symbionts</taxon>
        <taxon>Candidatus Regiella</taxon>
    </lineage>
</organism>
<dbReference type="Gene3D" id="3.40.50.10090">
    <property type="match status" value="2"/>
</dbReference>
<name>G2GYS2_9ENTR</name>
<evidence type="ECO:0000256" key="1">
    <source>
        <dbReference type="ARBA" id="ARBA00004772"/>
    </source>
</evidence>
<dbReference type="EC" id="4.2.1.75" evidence="3 9"/>
<dbReference type="AlphaFoldDB" id="G2GYS2"/>
<evidence type="ECO:0000256" key="9">
    <source>
        <dbReference type="RuleBase" id="RU366031"/>
    </source>
</evidence>
<keyword evidence="4 9" id="KW-0456">Lyase</keyword>
<comment type="function">
    <text evidence="6 9">Catalyzes cyclization of the linear tetrapyrrole, hydroxymethylbilane, to the macrocyclic uroporphyrinogen III.</text>
</comment>
<evidence type="ECO:0000256" key="5">
    <source>
        <dbReference type="ARBA" id="ARBA00023244"/>
    </source>
</evidence>
<dbReference type="PANTHER" id="PTHR38042">
    <property type="entry name" value="UROPORPHYRINOGEN-III SYNTHASE, CHLOROPLASTIC"/>
    <property type="match status" value="1"/>
</dbReference>
<dbReference type="InterPro" id="IPR003754">
    <property type="entry name" value="4pyrrol_synth_uPrphyn_synth"/>
</dbReference>
<proteinExistence type="inferred from homology"/>
<dbReference type="EMBL" id="AGCA01000239">
    <property type="protein sequence ID" value="EGY29113.1"/>
    <property type="molecule type" value="Genomic_DNA"/>
</dbReference>
<dbReference type="OrthoDB" id="9787650at2"/>
<dbReference type="PANTHER" id="PTHR38042:SF1">
    <property type="entry name" value="UROPORPHYRINOGEN-III SYNTHASE, CHLOROPLASTIC"/>
    <property type="match status" value="1"/>
</dbReference>
<gene>
    <name evidence="11" type="ORF">Rin_00009320</name>
</gene>
<evidence type="ECO:0000256" key="3">
    <source>
        <dbReference type="ARBA" id="ARBA00013109"/>
    </source>
</evidence>
<keyword evidence="5 9" id="KW-0627">Porphyrin biosynthesis</keyword>
<reference evidence="11 12" key="1">
    <citation type="journal article" date="2012" name="Genome Res.">
        <title>Genomic basis of endosymbiont-conferred protection against an insect parasitoid.</title>
        <authorList>
            <person name="Hansen A.K."/>
            <person name="Vorburger C."/>
            <person name="Moran N.A."/>
        </authorList>
    </citation>
    <scope>NUCLEOTIDE SEQUENCE [LARGE SCALE GENOMIC DNA]</scope>
    <source>
        <strain evidence="12">R5.15</strain>
    </source>
</reference>
<comment type="pathway">
    <text evidence="1 9">Porphyrin-containing compound metabolism; protoporphyrin-IX biosynthesis; coproporphyrinogen-III from 5-aminolevulinate: step 3/4.</text>
</comment>
<comment type="catalytic activity">
    <reaction evidence="8 9">
        <text>hydroxymethylbilane = uroporphyrinogen III + H2O</text>
        <dbReference type="Rhea" id="RHEA:18965"/>
        <dbReference type="ChEBI" id="CHEBI:15377"/>
        <dbReference type="ChEBI" id="CHEBI:57308"/>
        <dbReference type="ChEBI" id="CHEBI:57845"/>
        <dbReference type="EC" id="4.2.1.75"/>
    </reaction>
</comment>
<comment type="caution">
    <text evidence="11">The sequence shown here is derived from an EMBL/GenBank/DDBJ whole genome shotgun (WGS) entry which is preliminary data.</text>
</comment>
<dbReference type="Pfam" id="PF02602">
    <property type="entry name" value="HEM4"/>
    <property type="match status" value="1"/>
</dbReference>
<keyword evidence="12" id="KW-1185">Reference proteome</keyword>
<comment type="similarity">
    <text evidence="2 9">Belongs to the uroporphyrinogen-III synthase family.</text>
</comment>
<dbReference type="CDD" id="cd06578">
    <property type="entry name" value="HemD"/>
    <property type="match status" value="1"/>
</dbReference>